<evidence type="ECO:0000256" key="2">
    <source>
        <dbReference type="SAM" id="Phobius"/>
    </source>
</evidence>
<feature type="transmembrane region" description="Helical" evidence="2">
    <location>
        <begin position="81"/>
        <end position="99"/>
    </location>
</feature>
<evidence type="ECO:0008006" key="5">
    <source>
        <dbReference type="Google" id="ProtNLM"/>
    </source>
</evidence>
<proteinExistence type="predicted"/>
<dbReference type="Proteomes" id="UP001500610">
    <property type="component" value="Unassembled WGS sequence"/>
</dbReference>
<evidence type="ECO:0000313" key="3">
    <source>
        <dbReference type="EMBL" id="GAA4986154.1"/>
    </source>
</evidence>
<feature type="compositionally biased region" description="Basic and acidic residues" evidence="1">
    <location>
        <begin position="121"/>
        <end position="130"/>
    </location>
</feature>
<organism evidence="3 4">
    <name type="scientific">Streptomyces hyderabadensis</name>
    <dbReference type="NCBI Taxonomy" id="598549"/>
    <lineage>
        <taxon>Bacteria</taxon>
        <taxon>Bacillati</taxon>
        <taxon>Actinomycetota</taxon>
        <taxon>Actinomycetes</taxon>
        <taxon>Kitasatosporales</taxon>
        <taxon>Streptomycetaceae</taxon>
        <taxon>Streptomyces</taxon>
    </lineage>
</organism>
<dbReference type="EMBL" id="BAABIV010000011">
    <property type="protein sequence ID" value="GAA4986154.1"/>
    <property type="molecule type" value="Genomic_DNA"/>
</dbReference>
<feature type="compositionally biased region" description="Low complexity" evidence="1">
    <location>
        <begin position="9"/>
        <end position="33"/>
    </location>
</feature>
<evidence type="ECO:0000256" key="1">
    <source>
        <dbReference type="SAM" id="MobiDB-lite"/>
    </source>
</evidence>
<keyword evidence="2" id="KW-1133">Transmembrane helix</keyword>
<gene>
    <name evidence="3" type="ORF">GCM10023257_27040</name>
</gene>
<evidence type="ECO:0000313" key="4">
    <source>
        <dbReference type="Proteomes" id="UP001500610"/>
    </source>
</evidence>
<reference evidence="4" key="1">
    <citation type="journal article" date="2019" name="Int. J. Syst. Evol. Microbiol.">
        <title>The Global Catalogue of Microorganisms (GCM) 10K type strain sequencing project: providing services to taxonomists for standard genome sequencing and annotation.</title>
        <authorList>
            <consortium name="The Broad Institute Genomics Platform"/>
            <consortium name="The Broad Institute Genome Sequencing Center for Infectious Disease"/>
            <person name="Wu L."/>
            <person name="Ma J."/>
        </authorList>
    </citation>
    <scope>NUCLEOTIDE SEQUENCE [LARGE SCALE GENOMIC DNA]</scope>
    <source>
        <strain evidence="4">JCM 17657</strain>
    </source>
</reference>
<accession>A0ABP9I2I1</accession>
<keyword evidence="2" id="KW-0812">Transmembrane</keyword>
<sequence>MMEQEAMSPAAAARSHPAGRPAGARPGAARGLRGATGGHRDAVGGGRRTVGGAVGSQLAAAVLASRVISGTSLPDDSGFTLAFWIATAVAASGALYALLSGKRSTTEKEISQEFVGVGDGSDGKVMEGKKNGPTAGSVDTAESTG</sequence>
<feature type="region of interest" description="Disordered" evidence="1">
    <location>
        <begin position="116"/>
        <end position="145"/>
    </location>
</feature>
<protein>
    <recommendedName>
        <fullName evidence="5">MFS transporter</fullName>
    </recommendedName>
</protein>
<comment type="caution">
    <text evidence="3">The sequence shown here is derived from an EMBL/GenBank/DDBJ whole genome shotgun (WGS) entry which is preliminary data.</text>
</comment>
<feature type="region of interest" description="Disordered" evidence="1">
    <location>
        <begin position="1"/>
        <end position="50"/>
    </location>
</feature>
<name>A0ABP9I2I1_9ACTN</name>
<keyword evidence="4" id="KW-1185">Reference proteome</keyword>
<keyword evidence="2" id="KW-0472">Membrane</keyword>